<organism evidence="1 2">
    <name type="scientific">Pterulicium gracile</name>
    <dbReference type="NCBI Taxonomy" id="1884261"/>
    <lineage>
        <taxon>Eukaryota</taxon>
        <taxon>Fungi</taxon>
        <taxon>Dikarya</taxon>
        <taxon>Basidiomycota</taxon>
        <taxon>Agaricomycotina</taxon>
        <taxon>Agaricomycetes</taxon>
        <taxon>Agaricomycetidae</taxon>
        <taxon>Agaricales</taxon>
        <taxon>Pleurotineae</taxon>
        <taxon>Pterulaceae</taxon>
        <taxon>Pterulicium</taxon>
    </lineage>
</organism>
<accession>A0A5C3QCS2</accession>
<dbReference type="Proteomes" id="UP000305067">
    <property type="component" value="Unassembled WGS sequence"/>
</dbReference>
<name>A0A5C3QCS2_9AGAR</name>
<dbReference type="OrthoDB" id="2998255at2759"/>
<evidence type="ECO:0008006" key="3">
    <source>
        <dbReference type="Google" id="ProtNLM"/>
    </source>
</evidence>
<sequence length="288" mass="32358">MCSLARVDRPLLQVYNETLHEFPKFPAILIKLLETEIGRCVKEDDPAQLTRDAVDQRFIDILLIARYITTIHSYLASTRHHFAPHTVTIFIAIARIGRMLEPEGQSVLTQAVVRGKLMPGLVALAKETYHLVKDNLPGATLMYERLMQHYGSTVQGSMLGIRLLSEISGVQRLRRCMNLSCPPTINGTSAGSRYAKCLLYTYCSKACQQSGWKHPRYPHKTSCKKLSALQAVWEWNTHPNIIKHLPNAGPDEDFDGWVKGLASTVGVGHNDVVQLVREIYGIAEIRNL</sequence>
<evidence type="ECO:0000313" key="1">
    <source>
        <dbReference type="EMBL" id="TFK96253.1"/>
    </source>
</evidence>
<protein>
    <recommendedName>
        <fullName evidence="3">MYND-type domain-containing protein</fullName>
    </recommendedName>
</protein>
<dbReference type="Gene3D" id="6.10.140.2220">
    <property type="match status" value="1"/>
</dbReference>
<keyword evidence="2" id="KW-1185">Reference proteome</keyword>
<dbReference type="EMBL" id="ML178864">
    <property type="protein sequence ID" value="TFK96253.1"/>
    <property type="molecule type" value="Genomic_DNA"/>
</dbReference>
<reference evidence="1 2" key="1">
    <citation type="journal article" date="2019" name="Nat. Ecol. Evol.">
        <title>Megaphylogeny resolves global patterns of mushroom evolution.</title>
        <authorList>
            <person name="Varga T."/>
            <person name="Krizsan K."/>
            <person name="Foldi C."/>
            <person name="Dima B."/>
            <person name="Sanchez-Garcia M."/>
            <person name="Sanchez-Ramirez S."/>
            <person name="Szollosi G.J."/>
            <person name="Szarkandi J.G."/>
            <person name="Papp V."/>
            <person name="Albert L."/>
            <person name="Andreopoulos W."/>
            <person name="Angelini C."/>
            <person name="Antonin V."/>
            <person name="Barry K.W."/>
            <person name="Bougher N.L."/>
            <person name="Buchanan P."/>
            <person name="Buyck B."/>
            <person name="Bense V."/>
            <person name="Catcheside P."/>
            <person name="Chovatia M."/>
            <person name="Cooper J."/>
            <person name="Damon W."/>
            <person name="Desjardin D."/>
            <person name="Finy P."/>
            <person name="Geml J."/>
            <person name="Haridas S."/>
            <person name="Hughes K."/>
            <person name="Justo A."/>
            <person name="Karasinski D."/>
            <person name="Kautmanova I."/>
            <person name="Kiss B."/>
            <person name="Kocsube S."/>
            <person name="Kotiranta H."/>
            <person name="LaButti K.M."/>
            <person name="Lechner B.E."/>
            <person name="Liimatainen K."/>
            <person name="Lipzen A."/>
            <person name="Lukacs Z."/>
            <person name="Mihaltcheva S."/>
            <person name="Morgado L.N."/>
            <person name="Niskanen T."/>
            <person name="Noordeloos M.E."/>
            <person name="Ohm R.A."/>
            <person name="Ortiz-Santana B."/>
            <person name="Ovrebo C."/>
            <person name="Racz N."/>
            <person name="Riley R."/>
            <person name="Savchenko A."/>
            <person name="Shiryaev A."/>
            <person name="Soop K."/>
            <person name="Spirin V."/>
            <person name="Szebenyi C."/>
            <person name="Tomsovsky M."/>
            <person name="Tulloss R.E."/>
            <person name="Uehling J."/>
            <person name="Grigoriev I.V."/>
            <person name="Vagvolgyi C."/>
            <person name="Papp T."/>
            <person name="Martin F.M."/>
            <person name="Miettinen O."/>
            <person name="Hibbett D.S."/>
            <person name="Nagy L.G."/>
        </authorList>
    </citation>
    <scope>NUCLEOTIDE SEQUENCE [LARGE SCALE GENOMIC DNA]</scope>
    <source>
        <strain evidence="1 2">CBS 309.79</strain>
    </source>
</reference>
<dbReference type="AlphaFoldDB" id="A0A5C3QCS2"/>
<evidence type="ECO:0000313" key="2">
    <source>
        <dbReference type="Proteomes" id="UP000305067"/>
    </source>
</evidence>
<proteinExistence type="predicted"/>
<dbReference type="SUPFAM" id="SSF144232">
    <property type="entry name" value="HIT/MYND zinc finger-like"/>
    <property type="match status" value="1"/>
</dbReference>
<gene>
    <name evidence="1" type="ORF">BDV98DRAFT_608428</name>
</gene>